<evidence type="ECO:0000256" key="2">
    <source>
        <dbReference type="SAM" id="Phobius"/>
    </source>
</evidence>
<dbReference type="EMBL" id="NEVR01000001">
    <property type="protein sequence ID" value="OZI68518.1"/>
    <property type="molecule type" value="Genomic_DNA"/>
</dbReference>
<keyword evidence="2" id="KW-0472">Membrane</keyword>
<dbReference type="Proteomes" id="UP000216354">
    <property type="component" value="Unassembled WGS sequence"/>
</dbReference>
<evidence type="ECO:0000259" key="3">
    <source>
        <dbReference type="Pfam" id="PF04536"/>
    </source>
</evidence>
<evidence type="ECO:0000256" key="1">
    <source>
        <dbReference type="SAM" id="MobiDB-lite"/>
    </source>
</evidence>
<comment type="caution">
    <text evidence="4">The sequence shown here is derived from an EMBL/GenBank/DDBJ whole genome shotgun (WGS) entry which is preliminary data.</text>
</comment>
<keyword evidence="5" id="KW-1185">Reference proteome</keyword>
<dbReference type="RefSeq" id="WP_094830752.1">
    <property type="nucleotide sequence ID" value="NZ_NEVR01000001.1"/>
</dbReference>
<protein>
    <recommendedName>
        <fullName evidence="3">TPM domain-containing protein</fullName>
    </recommendedName>
</protein>
<feature type="transmembrane region" description="Helical" evidence="2">
    <location>
        <begin position="298"/>
        <end position="316"/>
    </location>
</feature>
<dbReference type="Pfam" id="PF04536">
    <property type="entry name" value="TPM_phosphatase"/>
    <property type="match status" value="1"/>
</dbReference>
<dbReference type="InterPro" id="IPR007621">
    <property type="entry name" value="TPM_dom"/>
</dbReference>
<proteinExistence type="predicted"/>
<keyword evidence="2" id="KW-0812">Transmembrane</keyword>
<name>A0ABX4F438_9BORD</name>
<feature type="transmembrane region" description="Helical" evidence="2">
    <location>
        <begin position="16"/>
        <end position="34"/>
    </location>
</feature>
<gene>
    <name evidence="4" type="ORF">CAL27_03380</name>
</gene>
<accession>A0ABX4F438</accession>
<feature type="compositionally biased region" description="Gly residues" evidence="1">
    <location>
        <begin position="356"/>
        <end position="377"/>
    </location>
</feature>
<dbReference type="PANTHER" id="PTHR30373:SF2">
    <property type="entry name" value="UPF0603 PROTEIN YGCG"/>
    <property type="match status" value="1"/>
</dbReference>
<organism evidence="4 5">
    <name type="scientific">Bordetella genomosp. 1</name>
    <dbReference type="NCBI Taxonomy" id="1395607"/>
    <lineage>
        <taxon>Bacteria</taxon>
        <taxon>Pseudomonadati</taxon>
        <taxon>Pseudomonadota</taxon>
        <taxon>Betaproteobacteria</taxon>
        <taxon>Burkholderiales</taxon>
        <taxon>Alcaligenaceae</taxon>
        <taxon>Bordetella</taxon>
    </lineage>
</organism>
<sequence length="377" mass="39273">MTTASLRRASRQGGAWLARLGAVVLAWVCFAGLVQAQKLQPIPAPDDYVTDAAGVLDGARTEIAAQLRALERRKTAQVAVLIVKTTKPESIEQYATRVFEQWKIGQDKANNGVLLLVASEDRTLRIEVGYGLEGTLPDALANRIISRHIVPYFQNDDMAAGIDAGTRAIVALIDGDPLPSDESAGVPRTKVLPAPEVTVAVPDGNLDGVASTDAPDAVPALPPLQPQVPNFAGMAENPEYASLRGKSTASEGFLGGLIDPFFGGAFMQYLWLLLLFVLRPAPAGLIGAVLVYWNSGSLLTAVLSGIVLAVVAYLRLRFFGKRPATHGGGGFVSTNSDWSASRGSSSSRSSSRSGSGASGGFRGGGGSSGGGGASGRW</sequence>
<feature type="region of interest" description="Disordered" evidence="1">
    <location>
        <begin position="337"/>
        <end position="377"/>
    </location>
</feature>
<dbReference type="Gene3D" id="3.10.310.50">
    <property type="match status" value="1"/>
</dbReference>
<dbReference type="PANTHER" id="PTHR30373">
    <property type="entry name" value="UPF0603 PROTEIN YGCG"/>
    <property type="match status" value="1"/>
</dbReference>
<keyword evidence="2" id="KW-1133">Transmembrane helix</keyword>
<evidence type="ECO:0000313" key="5">
    <source>
        <dbReference type="Proteomes" id="UP000216354"/>
    </source>
</evidence>
<feature type="compositionally biased region" description="Low complexity" evidence="1">
    <location>
        <begin position="339"/>
        <end position="355"/>
    </location>
</feature>
<evidence type="ECO:0000313" key="4">
    <source>
        <dbReference type="EMBL" id="OZI68518.1"/>
    </source>
</evidence>
<reference evidence="4 5" key="1">
    <citation type="submission" date="2017-05" db="EMBL/GenBank/DDBJ databases">
        <title>Complete and WGS of Bordetella genogroups.</title>
        <authorList>
            <person name="Spilker T."/>
            <person name="Lipuma J."/>
        </authorList>
    </citation>
    <scope>NUCLEOTIDE SEQUENCE [LARGE SCALE GENOMIC DNA]</scope>
    <source>
        <strain evidence="4 5">AU9795</strain>
    </source>
</reference>
<feature type="domain" description="TPM" evidence="3">
    <location>
        <begin position="49"/>
        <end position="171"/>
    </location>
</feature>